<dbReference type="Pfam" id="PF13344">
    <property type="entry name" value="Hydrolase_6"/>
    <property type="match status" value="1"/>
</dbReference>
<evidence type="ECO:0000313" key="2">
    <source>
        <dbReference type="Proteomes" id="UP000216752"/>
    </source>
</evidence>
<keyword evidence="1" id="KW-0378">Hydrolase</keyword>
<dbReference type="PANTHER" id="PTHR19288:SF46">
    <property type="entry name" value="HALOACID DEHALOGENASE-LIKE HYDROLASE DOMAIN-CONTAINING PROTEIN 2"/>
    <property type="match status" value="1"/>
</dbReference>
<dbReference type="Gene3D" id="3.40.50.1000">
    <property type="entry name" value="HAD superfamily/HAD-like"/>
    <property type="match status" value="2"/>
</dbReference>
<dbReference type="GO" id="GO:0016787">
    <property type="term" value="F:hydrolase activity"/>
    <property type="evidence" value="ECO:0007669"/>
    <property type="project" value="UniProtKB-KW"/>
</dbReference>
<dbReference type="RefSeq" id="WP_094604964.1">
    <property type="nucleotide sequence ID" value="NZ_CP155573.1"/>
</dbReference>
<dbReference type="SUPFAM" id="SSF56784">
    <property type="entry name" value="HAD-like"/>
    <property type="match status" value="1"/>
</dbReference>
<accession>A0ABZ3IJJ3</accession>
<sequence>MNLSMDEYTAFIFDLDGCIYSGNTVYPAAKELLDSLMRAGKHVLFLSNNSWQTSDTIRKKLLSMGLPVERAPILATTELVGQYLMDKYGALQLQAVGSEELKKCLQQVGHRVFPLGSQEKCDVLVVGLDQSFTYQKLCDCSQKLAIGGKLVVTNLDFYHPGEGGHRIPETGAFVEAIKAVAGISEVESIGKPAAYSFEMITKQIAVGPEACVMVGDNPYTDMQGAHAAGMFTVWISHGNKFPRDAKCKPDIVVNTIGELLDGLMNSNKR</sequence>
<dbReference type="Proteomes" id="UP000216752">
    <property type="component" value="Chromosome"/>
</dbReference>
<keyword evidence="2" id="KW-1185">Reference proteome</keyword>
<proteinExistence type="predicted"/>
<gene>
    <name evidence="1" type="primary">yutF</name>
    <name evidence="1" type="ORF">SPSIL_017280</name>
</gene>
<dbReference type="EMBL" id="CP155573">
    <property type="protein sequence ID" value="XFO65588.1"/>
    <property type="molecule type" value="Genomic_DNA"/>
</dbReference>
<dbReference type="NCBIfam" id="TIGR01460">
    <property type="entry name" value="HAD-SF-IIA"/>
    <property type="match status" value="1"/>
</dbReference>
<dbReference type="Pfam" id="PF13242">
    <property type="entry name" value="Hydrolase_like"/>
    <property type="match status" value="1"/>
</dbReference>
<organism evidence="1 2">
    <name type="scientific">Sporomusa silvacetica DSM 10669</name>
    <dbReference type="NCBI Taxonomy" id="1123289"/>
    <lineage>
        <taxon>Bacteria</taxon>
        <taxon>Bacillati</taxon>
        <taxon>Bacillota</taxon>
        <taxon>Negativicutes</taxon>
        <taxon>Selenomonadales</taxon>
        <taxon>Sporomusaceae</taxon>
        <taxon>Sporomusa</taxon>
    </lineage>
</organism>
<dbReference type="PANTHER" id="PTHR19288">
    <property type="entry name" value="4-NITROPHENYLPHOSPHATASE-RELATED"/>
    <property type="match status" value="1"/>
</dbReference>
<dbReference type="InterPro" id="IPR006357">
    <property type="entry name" value="HAD-SF_hydro_IIA"/>
</dbReference>
<dbReference type="InterPro" id="IPR023214">
    <property type="entry name" value="HAD_sf"/>
</dbReference>
<dbReference type="InterPro" id="IPR036412">
    <property type="entry name" value="HAD-like_sf"/>
</dbReference>
<evidence type="ECO:0000313" key="1">
    <source>
        <dbReference type="EMBL" id="XFO65588.1"/>
    </source>
</evidence>
<reference evidence="1" key="1">
    <citation type="submission" date="2024-05" db="EMBL/GenBank/DDBJ databases">
        <title>Isolation and characterization of Sporomusa carbonis sp. nov., a carboxydotrophic hydrogenogen in the genus of Sporomusa isolated from a charcoal burning pile.</title>
        <authorList>
            <person name="Boeer T."/>
            <person name="Rosenbaum F."/>
            <person name="Eysell L."/>
            <person name="Mueller V."/>
            <person name="Daniel R."/>
            <person name="Poehlein A."/>
        </authorList>
    </citation>
    <scope>NUCLEOTIDE SEQUENCE [LARGE SCALE GENOMIC DNA]</scope>
    <source>
        <strain evidence="1">DSM 10669</strain>
    </source>
</reference>
<name>A0ABZ3IJJ3_9FIRM</name>
<dbReference type="EC" id="3.1.3.-" evidence="1"/>
<protein>
    <submittedName>
        <fullName evidence="1">Acid sugar phosphatase</fullName>
        <ecNumber evidence="1">3.1.3.-</ecNumber>
    </submittedName>
</protein>